<dbReference type="Pfam" id="PF00703">
    <property type="entry name" value="Glyco_hydro_2"/>
    <property type="match status" value="1"/>
</dbReference>
<evidence type="ECO:0000313" key="8">
    <source>
        <dbReference type="EMBL" id="MFC7405599.1"/>
    </source>
</evidence>
<feature type="domain" description="Glycoside hydrolase family 2 catalytic" evidence="6">
    <location>
        <begin position="324"/>
        <end position="455"/>
    </location>
</feature>
<protein>
    <submittedName>
        <fullName evidence="8">Glycoside hydrolase family 2 protein</fullName>
    </submittedName>
</protein>
<proteinExistence type="inferred from homology"/>
<dbReference type="PANTHER" id="PTHR42732:SF3">
    <property type="entry name" value="HYDROLASE"/>
    <property type="match status" value="1"/>
</dbReference>
<dbReference type="SUPFAM" id="SSF51445">
    <property type="entry name" value="(Trans)glycosidases"/>
    <property type="match status" value="1"/>
</dbReference>
<dbReference type="Pfam" id="PF02837">
    <property type="entry name" value="Glyco_hydro_2_N"/>
    <property type="match status" value="1"/>
</dbReference>
<dbReference type="InterPro" id="IPR013783">
    <property type="entry name" value="Ig-like_fold"/>
</dbReference>
<evidence type="ECO:0000259" key="7">
    <source>
        <dbReference type="Pfam" id="PF02837"/>
    </source>
</evidence>
<dbReference type="SUPFAM" id="SSF49303">
    <property type="entry name" value="beta-Galactosidase/glucuronidase domain"/>
    <property type="match status" value="1"/>
</dbReference>
<gene>
    <name evidence="8" type="ORF">ACFQQL_10815</name>
</gene>
<feature type="domain" description="Glycosyl hydrolases family 2 sugar binding" evidence="7">
    <location>
        <begin position="82"/>
        <end position="136"/>
    </location>
</feature>
<dbReference type="Gene3D" id="2.60.40.10">
    <property type="entry name" value="Immunoglobulins"/>
    <property type="match status" value="1"/>
</dbReference>
<keyword evidence="2 8" id="KW-0378">Hydrolase</keyword>
<evidence type="ECO:0000256" key="3">
    <source>
        <dbReference type="ARBA" id="ARBA00023295"/>
    </source>
</evidence>
<dbReference type="InterPro" id="IPR006104">
    <property type="entry name" value="Glyco_hydro_2_N"/>
</dbReference>
<dbReference type="InterPro" id="IPR017853">
    <property type="entry name" value="GH"/>
</dbReference>
<dbReference type="Gene3D" id="3.20.20.80">
    <property type="entry name" value="Glycosidases"/>
    <property type="match status" value="1"/>
</dbReference>
<evidence type="ECO:0000256" key="1">
    <source>
        <dbReference type="ARBA" id="ARBA00007401"/>
    </source>
</evidence>
<feature type="domain" description="Glycoside hydrolase family 2 immunoglobulin-like beta-sandwich" evidence="5">
    <location>
        <begin position="191"/>
        <end position="291"/>
    </location>
</feature>
<comment type="caution">
    <text evidence="8">The sequence shown here is derived from an EMBL/GenBank/DDBJ whole genome shotgun (WGS) entry which is preliminary data.</text>
</comment>
<evidence type="ECO:0000259" key="5">
    <source>
        <dbReference type="Pfam" id="PF00703"/>
    </source>
</evidence>
<keyword evidence="9" id="KW-1185">Reference proteome</keyword>
<dbReference type="GO" id="GO:0016787">
    <property type="term" value="F:hydrolase activity"/>
    <property type="evidence" value="ECO:0007669"/>
    <property type="project" value="UniProtKB-KW"/>
</dbReference>
<accession>A0ABW2Q967</accession>
<feature type="region of interest" description="Disordered" evidence="4">
    <location>
        <begin position="1"/>
        <end position="23"/>
    </location>
</feature>
<organism evidence="8 9">
    <name type="scientific">Georgenia alba</name>
    <dbReference type="NCBI Taxonomy" id="2233858"/>
    <lineage>
        <taxon>Bacteria</taxon>
        <taxon>Bacillati</taxon>
        <taxon>Actinomycetota</taxon>
        <taxon>Actinomycetes</taxon>
        <taxon>Micrococcales</taxon>
        <taxon>Bogoriellaceae</taxon>
        <taxon>Georgenia</taxon>
    </lineage>
</organism>
<dbReference type="InterPro" id="IPR006103">
    <property type="entry name" value="Glyco_hydro_2_cat"/>
</dbReference>
<dbReference type="InterPro" id="IPR051913">
    <property type="entry name" value="GH2_Domain-Containing"/>
</dbReference>
<dbReference type="InterPro" id="IPR036156">
    <property type="entry name" value="Beta-gal/glucu_dom_sf"/>
</dbReference>
<evidence type="ECO:0000256" key="4">
    <source>
        <dbReference type="SAM" id="MobiDB-lite"/>
    </source>
</evidence>
<evidence type="ECO:0000256" key="2">
    <source>
        <dbReference type="ARBA" id="ARBA00022801"/>
    </source>
</evidence>
<dbReference type="Proteomes" id="UP001596455">
    <property type="component" value="Unassembled WGS sequence"/>
</dbReference>
<dbReference type="SUPFAM" id="SSF49785">
    <property type="entry name" value="Galactose-binding domain-like"/>
    <property type="match status" value="1"/>
</dbReference>
<dbReference type="Gene3D" id="2.60.120.260">
    <property type="entry name" value="Galactose-binding domain-like"/>
    <property type="match status" value="1"/>
</dbReference>
<reference evidence="9" key="1">
    <citation type="journal article" date="2019" name="Int. J. Syst. Evol. Microbiol.">
        <title>The Global Catalogue of Microorganisms (GCM) 10K type strain sequencing project: providing services to taxonomists for standard genome sequencing and annotation.</title>
        <authorList>
            <consortium name="The Broad Institute Genomics Platform"/>
            <consortium name="The Broad Institute Genome Sequencing Center for Infectious Disease"/>
            <person name="Wu L."/>
            <person name="Ma J."/>
        </authorList>
    </citation>
    <scope>NUCLEOTIDE SEQUENCE [LARGE SCALE GENOMIC DNA]</scope>
    <source>
        <strain evidence="9">JCM 1490</strain>
    </source>
</reference>
<dbReference type="PANTHER" id="PTHR42732">
    <property type="entry name" value="BETA-GALACTOSIDASE"/>
    <property type="match status" value="1"/>
</dbReference>
<dbReference type="InterPro" id="IPR006102">
    <property type="entry name" value="Ig-like_GH2"/>
</dbReference>
<keyword evidence="3" id="KW-0326">Glycosidase</keyword>
<dbReference type="InterPro" id="IPR008979">
    <property type="entry name" value="Galactose-bd-like_sf"/>
</dbReference>
<dbReference type="EMBL" id="JBHTCQ010000002">
    <property type="protein sequence ID" value="MFC7405599.1"/>
    <property type="molecule type" value="Genomic_DNA"/>
</dbReference>
<evidence type="ECO:0000313" key="9">
    <source>
        <dbReference type="Proteomes" id="UP001596455"/>
    </source>
</evidence>
<dbReference type="Pfam" id="PF02836">
    <property type="entry name" value="Glyco_hydro_2_C"/>
    <property type="match status" value="1"/>
</dbReference>
<dbReference type="RefSeq" id="WP_382394181.1">
    <property type="nucleotide sequence ID" value="NZ_JBHTCQ010000002.1"/>
</dbReference>
<evidence type="ECO:0000259" key="6">
    <source>
        <dbReference type="Pfam" id="PF02836"/>
    </source>
</evidence>
<sequence>MPGADAAPTRATTDVPRPEYPRPQMVRPDWQCLNGWWDFQIDQGDSGLERGLLETALDGRILVPFAPESELSGVENTDFLEAVWYRRTVEVPAAWAGRRVHLHFGAVDQDATVWVDGEQVGRHRGGFTPFIVDLGDRAGQTVTLTVRARDTRHGPQARGKQATWYANTDCHYTRTTGIWQTVWMEPVADPHMRRPRITPNLAASSFTVQVPLSANRSGTRLTADLTADGETVASAVVRADLDLAPSLTLSVPADKVRPWGPTDPYLYGLELRLEDADGVVVDQVTSYAGLRSVAIDGTSFLLNGERIFQRLVLDQGYWPESLMTAPSEDALVRDIELGLRAGFNGARLHQKVFEERFLYHADRLGYLVWGEFGDWGISGFGPAGDNQRPTATFVTQWLEALERDYSHPAIVGWCPLNETHQDLTDGITVLDDVTRAMFLATKNADPTRPVIDASGYSHRVAETDVYDSHSYEQEPAAFAREQAGLADGRPYTNVGGQGQPWSLPYRGQPYFVSEFGGIWWNPDHLELSGQDNTESWGYGQRVGDEEEFHARFEGLTGVLLGDANMFGYCYTQLTDVFQEQNGIYRFDRSEKLDVEKVRAAQLRAAAFEQ</sequence>
<name>A0ABW2Q967_9MICO</name>
<comment type="similarity">
    <text evidence="1">Belongs to the glycosyl hydrolase 2 family.</text>
</comment>